<dbReference type="Proteomes" id="UP001368328">
    <property type="component" value="Chromosome"/>
</dbReference>
<evidence type="ECO:0000256" key="1">
    <source>
        <dbReference type="SAM" id="Phobius"/>
    </source>
</evidence>
<dbReference type="RefSeq" id="WP_338787659.1">
    <property type="nucleotide sequence ID" value="NZ_CP147403.1"/>
</dbReference>
<feature type="transmembrane region" description="Helical" evidence="1">
    <location>
        <begin position="180"/>
        <end position="209"/>
    </location>
</feature>
<protein>
    <recommendedName>
        <fullName evidence="4">Multidrug ABC transporter permease</fullName>
    </recommendedName>
</protein>
<feature type="transmembrane region" description="Helical" evidence="1">
    <location>
        <begin position="21"/>
        <end position="43"/>
    </location>
</feature>
<reference evidence="2 3" key="1">
    <citation type="submission" date="2024-02" db="EMBL/GenBank/DDBJ databases">
        <title>Seven novel Bacillus-like species.</title>
        <authorList>
            <person name="Liu G."/>
        </authorList>
    </citation>
    <scope>NUCLEOTIDE SEQUENCE [LARGE SCALE GENOMIC DNA]</scope>
    <source>
        <strain evidence="2 3">FJAT-53654</strain>
    </source>
</reference>
<feature type="transmembrane region" description="Helical" evidence="1">
    <location>
        <begin position="237"/>
        <end position="255"/>
    </location>
</feature>
<keyword evidence="1" id="KW-1133">Transmembrane helix</keyword>
<feature type="transmembrane region" description="Helical" evidence="1">
    <location>
        <begin position="147"/>
        <end position="168"/>
    </location>
</feature>
<feature type="transmembrane region" description="Helical" evidence="1">
    <location>
        <begin position="63"/>
        <end position="83"/>
    </location>
</feature>
<proteinExistence type="predicted"/>
<keyword evidence="1" id="KW-0472">Membrane</keyword>
<feature type="transmembrane region" description="Helical" evidence="1">
    <location>
        <begin position="300"/>
        <end position="322"/>
    </location>
</feature>
<dbReference type="InterPro" id="IPR053046">
    <property type="entry name" value="ABC-5_transporter"/>
</dbReference>
<keyword evidence="3" id="KW-1185">Reference proteome</keyword>
<dbReference type="PANTHER" id="PTHR39177:SF1">
    <property type="entry name" value="ABC TRANSPORTER PERMEASE YTRC-RELATED"/>
    <property type="match status" value="1"/>
</dbReference>
<dbReference type="EMBL" id="CP147403">
    <property type="protein sequence ID" value="WXB88917.1"/>
    <property type="molecule type" value="Genomic_DNA"/>
</dbReference>
<evidence type="ECO:0000313" key="2">
    <source>
        <dbReference type="EMBL" id="WXB88917.1"/>
    </source>
</evidence>
<dbReference type="PANTHER" id="PTHR39177">
    <property type="entry name" value="ABC TRANSPORTER PERMEASE YTRC-RELATED"/>
    <property type="match status" value="1"/>
</dbReference>
<evidence type="ECO:0000313" key="3">
    <source>
        <dbReference type="Proteomes" id="UP001368328"/>
    </source>
</evidence>
<organism evidence="2 3">
    <name type="scientific">Metabacillus rhizosphaerae</name>
    <dbReference type="NCBI Taxonomy" id="3117747"/>
    <lineage>
        <taxon>Bacteria</taxon>
        <taxon>Bacillati</taxon>
        <taxon>Bacillota</taxon>
        <taxon>Bacilli</taxon>
        <taxon>Bacillales</taxon>
        <taxon>Bacillaceae</taxon>
        <taxon>Metabacillus</taxon>
    </lineage>
</organism>
<feature type="transmembrane region" description="Helical" evidence="1">
    <location>
        <begin position="329"/>
        <end position="351"/>
    </location>
</feature>
<sequence length="660" mass="76493">MKSKKSFFKNGIIKQDFRQHGWISIVYFICLMFAIPLELMQLATRDYVVFEDYKNYLYVNTELQILFLFTIPVAAGLLLFRYLQNEASVDMIHSLPIRRVTLYVSHIISGLILLLLPIVLMSCVTFFVTQSIEEFHSILTPSELLSWTGIITLLTCMLFFATVAVGMMTGMSSAQAILTYIFFFLPIGMVAMVSYNLSFLLFGFSSIFIDEKLTYLSPFLRFVDIWNTKDPFSTLEIFIYIIIVICSFFIGLGLYKARQLESATDVIAFPFLKPVFKYGVTFCSMTLGGSYFSVTGTLNWGWIIFGYISGALIGYVVAEMILQKTWRIFHFRVFTGFIGYSIIFIIILFSIKTDLIDFEKKLPRMDQISEVYFGNKYQMQEMLSDDIEVYSDSKLYIQDVRNLHEYILGQQDLIEAQTDEKYRQDMVIAYRLNDGRTFIREYRLPVQLMKEKLTPVMEADSYKKILPEYTKLQENILSIKIVPNGPGVTQVMLTDQKEIEEFSSAIEKDLLSQTLDDLVQSTSPWGYIEISTKASSEVHSYEEYPIVEWKKSFDETTKWLDEHGYLDDARINIEDLLKAEITKVNLPKDLENYRPDELFNSGEQFSTITDKKLLLNALEQFTEYSEDHTYFIKFTLKDGNEWYGSIPAEAIPTDIKNKLK</sequence>
<accession>A0ABZ2MU39</accession>
<name>A0ABZ2MU39_9BACI</name>
<keyword evidence="1" id="KW-0812">Transmembrane</keyword>
<feature type="transmembrane region" description="Helical" evidence="1">
    <location>
        <begin position="275"/>
        <end position="294"/>
    </location>
</feature>
<evidence type="ECO:0008006" key="4">
    <source>
        <dbReference type="Google" id="ProtNLM"/>
    </source>
</evidence>
<feature type="transmembrane region" description="Helical" evidence="1">
    <location>
        <begin position="103"/>
        <end position="127"/>
    </location>
</feature>
<gene>
    <name evidence="2" type="ORF">WCV66_00990</name>
</gene>